<dbReference type="EMBL" id="BARV01039325">
    <property type="protein sequence ID" value="GAI56178.1"/>
    <property type="molecule type" value="Genomic_DNA"/>
</dbReference>
<dbReference type="AlphaFoldDB" id="X1PK07"/>
<feature type="transmembrane region" description="Helical" evidence="1">
    <location>
        <begin position="18"/>
        <end position="39"/>
    </location>
</feature>
<accession>X1PK07</accession>
<comment type="caution">
    <text evidence="2">The sequence shown here is derived from an EMBL/GenBank/DDBJ whole genome shotgun (WGS) entry which is preliminary data.</text>
</comment>
<evidence type="ECO:0000256" key="1">
    <source>
        <dbReference type="SAM" id="Phobius"/>
    </source>
</evidence>
<protein>
    <recommendedName>
        <fullName evidence="3">ABC transporter permease</fullName>
    </recommendedName>
</protein>
<evidence type="ECO:0008006" key="3">
    <source>
        <dbReference type="Google" id="ProtNLM"/>
    </source>
</evidence>
<evidence type="ECO:0000313" key="2">
    <source>
        <dbReference type="EMBL" id="GAI56178.1"/>
    </source>
</evidence>
<name>X1PK07_9ZZZZ</name>
<keyword evidence="1" id="KW-0472">Membrane</keyword>
<organism evidence="2">
    <name type="scientific">marine sediment metagenome</name>
    <dbReference type="NCBI Taxonomy" id="412755"/>
    <lineage>
        <taxon>unclassified sequences</taxon>
        <taxon>metagenomes</taxon>
        <taxon>ecological metagenomes</taxon>
    </lineage>
</organism>
<feature type="non-terminal residue" evidence="2">
    <location>
        <position position="1"/>
    </location>
</feature>
<proteinExistence type="predicted"/>
<keyword evidence="1" id="KW-0812">Transmembrane</keyword>
<reference evidence="2" key="1">
    <citation type="journal article" date="2014" name="Front. Microbiol.">
        <title>High frequency of phylogenetically diverse reductive dehalogenase-homologous genes in deep subseafloor sedimentary metagenomes.</title>
        <authorList>
            <person name="Kawai M."/>
            <person name="Futagami T."/>
            <person name="Toyoda A."/>
            <person name="Takaki Y."/>
            <person name="Nishi S."/>
            <person name="Hori S."/>
            <person name="Arai W."/>
            <person name="Tsubouchi T."/>
            <person name="Morono Y."/>
            <person name="Uchiyama I."/>
            <person name="Ito T."/>
            <person name="Fujiyama A."/>
            <person name="Inagaki F."/>
            <person name="Takami H."/>
        </authorList>
    </citation>
    <scope>NUCLEOTIDE SEQUENCE</scope>
    <source>
        <strain evidence="2">Expedition CK06-06</strain>
    </source>
</reference>
<sequence length="41" mass="4411">GCALTLTNGLNLLGVSTFVQRIIVGMVIILSVFTSSLRFKK</sequence>
<keyword evidence="1" id="KW-1133">Transmembrane helix</keyword>
<gene>
    <name evidence="2" type="ORF">S06H3_60304</name>
</gene>